<feature type="region of interest" description="Disordered" evidence="1">
    <location>
        <begin position="1"/>
        <end position="29"/>
    </location>
</feature>
<evidence type="ECO:0000313" key="2">
    <source>
        <dbReference type="EMBL" id="CEL92560.1"/>
    </source>
</evidence>
<dbReference type="AlphaFoldDB" id="A0A0G4EBC3"/>
<name>A0A0G4EBC3_VITBC</name>
<gene>
    <name evidence="2" type="ORF">Vbra_4725</name>
</gene>
<dbReference type="EMBL" id="CDMY01000086">
    <property type="protein sequence ID" value="CEL92560.1"/>
    <property type="molecule type" value="Genomic_DNA"/>
</dbReference>
<reference evidence="2 3" key="1">
    <citation type="submission" date="2014-11" db="EMBL/GenBank/DDBJ databases">
        <authorList>
            <person name="Zhu J."/>
            <person name="Qi W."/>
            <person name="Song R."/>
        </authorList>
    </citation>
    <scope>NUCLEOTIDE SEQUENCE [LARGE SCALE GENOMIC DNA]</scope>
</reference>
<sequence length="400" mass="43495">MGCSAAKMSGAAAGEGGGGGGSTASEPSSSAASAANCAVSASSANQHQQQQQHINAADVPQDVAPTVAEYVGSYSQLEALIDAHPTQFTAALLLPILTELLPLVVASIFGALVEVPIPQLTQSVSIIVAITRWLFILEGGGNWARWKPHLEMLYLLRGNRPVVLGDDNFGVFGSRAAFIGEAEAVRQWKILSWGVIVSFRNQLQLMNGNTILRFHICPYTPTLFASPVFPHVPFDPTDPPTKLSGLTYPNYTSMVAFVLFGWLYYDSDFPCIRSWVSWRRASAARRRVVAVLAASPSDEAQWGAGAAVFDKRLPDVDGVVRHHRLVVLGSEAVGKGRLALIWLSDHKFPSDVSVYTTEWFPHDKTRNAVMRMLGDQLGGKMWRKEDEVNEDRQATACTVM</sequence>
<accession>A0A0G4EBC3</accession>
<protein>
    <submittedName>
        <fullName evidence="2">Uncharacterized protein</fullName>
    </submittedName>
</protein>
<dbReference type="Proteomes" id="UP000041254">
    <property type="component" value="Unassembled WGS sequence"/>
</dbReference>
<evidence type="ECO:0000313" key="3">
    <source>
        <dbReference type="Proteomes" id="UP000041254"/>
    </source>
</evidence>
<organism evidence="2 3">
    <name type="scientific">Vitrella brassicaformis (strain CCMP3155)</name>
    <dbReference type="NCBI Taxonomy" id="1169540"/>
    <lineage>
        <taxon>Eukaryota</taxon>
        <taxon>Sar</taxon>
        <taxon>Alveolata</taxon>
        <taxon>Colpodellida</taxon>
        <taxon>Vitrellaceae</taxon>
        <taxon>Vitrella</taxon>
    </lineage>
</organism>
<dbReference type="InParanoid" id="A0A0G4EBC3"/>
<evidence type="ECO:0000256" key="1">
    <source>
        <dbReference type="SAM" id="MobiDB-lite"/>
    </source>
</evidence>
<feature type="compositionally biased region" description="Gly residues" evidence="1">
    <location>
        <begin position="13"/>
        <end position="22"/>
    </location>
</feature>
<proteinExistence type="predicted"/>
<dbReference type="VEuPathDB" id="CryptoDB:Vbra_4725"/>
<feature type="compositionally biased region" description="Low complexity" evidence="1">
    <location>
        <begin position="1"/>
        <end position="12"/>
    </location>
</feature>
<keyword evidence="3" id="KW-1185">Reference proteome</keyword>
<dbReference type="PhylomeDB" id="A0A0G4EBC3"/>